<feature type="compositionally biased region" description="Low complexity" evidence="1">
    <location>
        <begin position="64"/>
        <end position="73"/>
    </location>
</feature>
<keyword evidence="3" id="KW-1185">Reference proteome</keyword>
<dbReference type="AlphaFoldDB" id="A0A4C1TKP5"/>
<comment type="caution">
    <text evidence="2">The sequence shown here is derived from an EMBL/GenBank/DDBJ whole genome shotgun (WGS) entry which is preliminary data.</text>
</comment>
<evidence type="ECO:0000256" key="1">
    <source>
        <dbReference type="SAM" id="MobiDB-lite"/>
    </source>
</evidence>
<protein>
    <submittedName>
        <fullName evidence="2">Uncharacterized protein</fullName>
    </submittedName>
</protein>
<organism evidence="2 3">
    <name type="scientific">Eumeta variegata</name>
    <name type="common">Bagworm moth</name>
    <name type="synonym">Eumeta japonica</name>
    <dbReference type="NCBI Taxonomy" id="151549"/>
    <lineage>
        <taxon>Eukaryota</taxon>
        <taxon>Metazoa</taxon>
        <taxon>Ecdysozoa</taxon>
        <taxon>Arthropoda</taxon>
        <taxon>Hexapoda</taxon>
        <taxon>Insecta</taxon>
        <taxon>Pterygota</taxon>
        <taxon>Neoptera</taxon>
        <taxon>Endopterygota</taxon>
        <taxon>Lepidoptera</taxon>
        <taxon>Glossata</taxon>
        <taxon>Ditrysia</taxon>
        <taxon>Tineoidea</taxon>
        <taxon>Psychidae</taxon>
        <taxon>Oiketicinae</taxon>
        <taxon>Eumeta</taxon>
    </lineage>
</organism>
<evidence type="ECO:0000313" key="2">
    <source>
        <dbReference type="EMBL" id="GBP14017.1"/>
    </source>
</evidence>
<sequence>MNRNHPVRITRAVHFRNSGAPAPAPRRESESGRDLAHPLACSVARRAYDSVRGAAGGRAEGARPRPAQPCAPRVSRTPTKNLFATLRAVSACACVRLPRNAHGVAGTCEHYAIGKNPIRSELDARNRGAAPSQRSRPSTVQRTKLCRSELPANQMRAFLFLRRIPILRHSDAFVTNFTAAKFCALYCRRSLDVANDAAGRRNARILNVADKRYETTGDVEVTPAAGADATTLG</sequence>
<reference evidence="2 3" key="1">
    <citation type="journal article" date="2019" name="Commun. Biol.">
        <title>The bagworm genome reveals a unique fibroin gene that provides high tensile strength.</title>
        <authorList>
            <person name="Kono N."/>
            <person name="Nakamura H."/>
            <person name="Ohtoshi R."/>
            <person name="Tomita M."/>
            <person name="Numata K."/>
            <person name="Arakawa K."/>
        </authorList>
    </citation>
    <scope>NUCLEOTIDE SEQUENCE [LARGE SCALE GENOMIC DNA]</scope>
</reference>
<proteinExistence type="predicted"/>
<gene>
    <name evidence="2" type="ORF">EVAR_102705_1</name>
</gene>
<evidence type="ECO:0000313" key="3">
    <source>
        <dbReference type="Proteomes" id="UP000299102"/>
    </source>
</evidence>
<feature type="region of interest" description="Disordered" evidence="1">
    <location>
        <begin position="54"/>
        <end position="74"/>
    </location>
</feature>
<feature type="compositionally biased region" description="Basic and acidic residues" evidence="1">
    <location>
        <begin position="25"/>
        <end position="35"/>
    </location>
</feature>
<name>A0A4C1TKP5_EUMVA</name>
<feature type="region of interest" description="Disordered" evidence="1">
    <location>
        <begin position="16"/>
        <end position="35"/>
    </location>
</feature>
<dbReference type="EMBL" id="BGZK01000061">
    <property type="protein sequence ID" value="GBP14017.1"/>
    <property type="molecule type" value="Genomic_DNA"/>
</dbReference>
<dbReference type="Proteomes" id="UP000299102">
    <property type="component" value="Unassembled WGS sequence"/>
</dbReference>
<accession>A0A4C1TKP5</accession>